<name>A0A7J6KI90_PERCH</name>
<evidence type="ECO:0000313" key="2">
    <source>
        <dbReference type="Proteomes" id="UP000591131"/>
    </source>
</evidence>
<dbReference type="AlphaFoldDB" id="A0A7J6KI90"/>
<dbReference type="Proteomes" id="UP000591131">
    <property type="component" value="Unassembled WGS sequence"/>
</dbReference>
<evidence type="ECO:0000313" key="1">
    <source>
        <dbReference type="EMBL" id="KAF4646562.1"/>
    </source>
</evidence>
<proteinExistence type="predicted"/>
<comment type="caution">
    <text evidence="1">The sequence shown here is derived from an EMBL/GenBank/DDBJ whole genome shotgun (WGS) entry which is preliminary data.</text>
</comment>
<reference evidence="1 2" key="1">
    <citation type="submission" date="2020-04" db="EMBL/GenBank/DDBJ databases">
        <title>Perkinsus chesapeaki whole genome sequence.</title>
        <authorList>
            <person name="Bogema D.R."/>
        </authorList>
    </citation>
    <scope>NUCLEOTIDE SEQUENCE [LARGE SCALE GENOMIC DNA]</scope>
    <source>
        <strain evidence="1">ATCC PRA-425</strain>
    </source>
</reference>
<dbReference type="EMBL" id="JAAPAO010003311">
    <property type="protein sequence ID" value="KAF4646562.1"/>
    <property type="molecule type" value="Genomic_DNA"/>
</dbReference>
<keyword evidence="2" id="KW-1185">Reference proteome</keyword>
<feature type="non-terminal residue" evidence="1">
    <location>
        <position position="1"/>
    </location>
</feature>
<protein>
    <submittedName>
        <fullName evidence="1">Uncharacterized protein</fullName>
    </submittedName>
</protein>
<accession>A0A7J6KI90</accession>
<feature type="non-terminal residue" evidence="1">
    <location>
        <position position="169"/>
    </location>
</feature>
<gene>
    <name evidence="1" type="ORF">FOL47_005995</name>
</gene>
<organism evidence="1 2">
    <name type="scientific">Perkinsus chesapeaki</name>
    <name type="common">Clam parasite</name>
    <name type="synonym">Perkinsus andrewsi</name>
    <dbReference type="NCBI Taxonomy" id="330153"/>
    <lineage>
        <taxon>Eukaryota</taxon>
        <taxon>Sar</taxon>
        <taxon>Alveolata</taxon>
        <taxon>Perkinsozoa</taxon>
        <taxon>Perkinsea</taxon>
        <taxon>Perkinsida</taxon>
        <taxon>Perkinsidae</taxon>
        <taxon>Perkinsus</taxon>
    </lineage>
</organism>
<sequence>AKAIDDLNYRAGSSAITAEHPQLRPGDLVFRVTRNGLGRTLSSGPFIVTSSDDRYVYVEGYPDGFPLHQVRMCTANPSYAPDDMSLSPPDPHHLLPVSRDQLQIGTTILFVVVEWYDDEEVWAYDVGIIKENIRPTMKVNRLLVDAKGRWACYGDEYDVVIHYCQVVAT</sequence>